<keyword evidence="3" id="KW-1185">Reference proteome</keyword>
<dbReference type="InterPro" id="IPR050662">
    <property type="entry name" value="Sec-metab_biosynth-thioest"/>
</dbReference>
<dbReference type="PANTHER" id="PTHR23131">
    <property type="entry name" value="ENDORIBONUCLEASE LACTB2"/>
    <property type="match status" value="1"/>
</dbReference>
<dbReference type="InterPro" id="IPR001279">
    <property type="entry name" value="Metallo-B-lactamas"/>
</dbReference>
<dbReference type="Gene3D" id="1.10.10.10">
    <property type="entry name" value="Winged helix-like DNA-binding domain superfamily/Winged helix DNA-binding domain"/>
    <property type="match status" value="1"/>
</dbReference>
<name>A0ABD5WD99_9EURY</name>
<dbReference type="RefSeq" id="WP_284031887.1">
    <property type="nucleotide sequence ID" value="NZ_CP126154.1"/>
</dbReference>
<dbReference type="PANTHER" id="PTHR23131:SF0">
    <property type="entry name" value="ENDORIBONUCLEASE LACTB2"/>
    <property type="match status" value="1"/>
</dbReference>
<dbReference type="SMART" id="SM00849">
    <property type="entry name" value="Lactamase_B"/>
    <property type="match status" value="1"/>
</dbReference>
<dbReference type="InterPro" id="IPR036388">
    <property type="entry name" value="WH-like_DNA-bd_sf"/>
</dbReference>
<feature type="domain" description="Metallo-beta-lactamase" evidence="1">
    <location>
        <begin position="21"/>
        <end position="175"/>
    </location>
</feature>
<dbReference type="EMBL" id="JBHTAH010000020">
    <property type="protein sequence ID" value="MFC7071257.1"/>
    <property type="molecule type" value="Genomic_DNA"/>
</dbReference>
<evidence type="ECO:0000313" key="2">
    <source>
        <dbReference type="EMBL" id="MFC7071257.1"/>
    </source>
</evidence>
<dbReference type="AlphaFoldDB" id="A0ABD5WD99"/>
<dbReference type="Proteomes" id="UP001596461">
    <property type="component" value="Unassembled WGS sequence"/>
</dbReference>
<dbReference type="SUPFAM" id="SSF56281">
    <property type="entry name" value="Metallo-hydrolase/oxidoreductase"/>
    <property type="match status" value="1"/>
</dbReference>
<dbReference type="Gene3D" id="3.60.15.10">
    <property type="entry name" value="Ribonuclease Z/Hydroxyacylglutathione hydrolase-like"/>
    <property type="match status" value="1"/>
</dbReference>
<accession>A0ABD5WD99</accession>
<gene>
    <name evidence="2" type="ORF">ACFQL9_16550</name>
</gene>
<comment type="caution">
    <text evidence="2">The sequence shown here is derived from an EMBL/GenBank/DDBJ whole genome shotgun (WGS) entry which is preliminary data.</text>
</comment>
<reference evidence="2 3" key="1">
    <citation type="journal article" date="2019" name="Int. J. Syst. Evol. Microbiol.">
        <title>The Global Catalogue of Microorganisms (GCM) 10K type strain sequencing project: providing services to taxonomists for standard genome sequencing and annotation.</title>
        <authorList>
            <consortium name="The Broad Institute Genomics Platform"/>
            <consortium name="The Broad Institute Genome Sequencing Center for Infectious Disease"/>
            <person name="Wu L."/>
            <person name="Ma J."/>
        </authorList>
    </citation>
    <scope>NUCLEOTIDE SEQUENCE [LARGE SCALE GENOMIC DNA]</scope>
    <source>
        <strain evidence="2 3">DT31</strain>
    </source>
</reference>
<sequence length="259" mass="27256">MHDTHVDRFSVPVDTRAPTGATNAYVVGTEETLLVDPAARTDTLDTVVREKVADHVAVTHTHPDHVGAVADYAAEADATVWARCGYADRFAAATGVDPDRTFVPGDRVGPATVVDLPGHAPDGVGFETGNGVVCGDVAVAEGSVVVGAPDGDMRAYLTTLRRLHARDPPALFPGHGPRIDDPRATCARLIAHRLAREREVRTAIEDGAGDVDAVLSAAYEKDLAGVEDLARATVVAHVEKLARAGVVRWDDGTGRVAPR</sequence>
<proteinExistence type="predicted"/>
<evidence type="ECO:0000259" key="1">
    <source>
        <dbReference type="SMART" id="SM00849"/>
    </source>
</evidence>
<protein>
    <submittedName>
        <fullName evidence="2">MBL fold metallo-hydrolase</fullName>
    </submittedName>
</protein>
<dbReference type="GeneID" id="81123699"/>
<dbReference type="InterPro" id="IPR036866">
    <property type="entry name" value="RibonucZ/Hydroxyglut_hydro"/>
</dbReference>
<evidence type="ECO:0000313" key="3">
    <source>
        <dbReference type="Proteomes" id="UP001596461"/>
    </source>
</evidence>
<organism evidence="2 3">
    <name type="scientific">Halobaculum lipolyticum</name>
    <dbReference type="NCBI Taxonomy" id="3032001"/>
    <lineage>
        <taxon>Archaea</taxon>
        <taxon>Methanobacteriati</taxon>
        <taxon>Methanobacteriota</taxon>
        <taxon>Stenosarchaea group</taxon>
        <taxon>Halobacteria</taxon>
        <taxon>Halobacteriales</taxon>
        <taxon>Haloferacaceae</taxon>
        <taxon>Halobaculum</taxon>
    </lineage>
</organism>
<dbReference type="Pfam" id="PF00753">
    <property type="entry name" value="Lactamase_B"/>
    <property type="match status" value="1"/>
</dbReference>